<dbReference type="Proteomes" id="UP000315648">
    <property type="component" value="Unassembled WGS sequence"/>
</dbReference>
<dbReference type="OrthoDB" id="185335at2"/>
<proteinExistence type="predicted"/>
<protein>
    <submittedName>
        <fullName evidence="1">DUF932 domain-containing protein</fullName>
    </submittedName>
</protein>
<dbReference type="InterPro" id="IPR026325">
    <property type="entry name" value="DUF932"/>
</dbReference>
<keyword evidence="2" id="KW-1185">Reference proteome</keyword>
<dbReference type="AlphaFoldDB" id="A0A556QJF2"/>
<comment type="caution">
    <text evidence="1">The sequence shown here is derived from an EMBL/GenBank/DDBJ whole genome shotgun (WGS) entry which is preliminary data.</text>
</comment>
<dbReference type="EMBL" id="VMBG01000002">
    <property type="protein sequence ID" value="TSJ76752.1"/>
    <property type="molecule type" value="Genomic_DNA"/>
</dbReference>
<name>A0A556QJF2_9BACT</name>
<evidence type="ECO:0000313" key="1">
    <source>
        <dbReference type="EMBL" id="TSJ76752.1"/>
    </source>
</evidence>
<organism evidence="1 2">
    <name type="scientific">Rariglobus hedericola</name>
    <dbReference type="NCBI Taxonomy" id="2597822"/>
    <lineage>
        <taxon>Bacteria</taxon>
        <taxon>Pseudomonadati</taxon>
        <taxon>Verrucomicrobiota</taxon>
        <taxon>Opitutia</taxon>
        <taxon>Opitutales</taxon>
        <taxon>Opitutaceae</taxon>
        <taxon>Rariglobus</taxon>
    </lineage>
</organism>
<gene>
    <name evidence="1" type="ORF">FPL22_11545</name>
</gene>
<dbReference type="RefSeq" id="WP_144230509.1">
    <property type="nucleotide sequence ID" value="NZ_CBCRVV010000009.1"/>
</dbReference>
<accession>A0A556QJF2</accession>
<reference evidence="1 2" key="1">
    <citation type="submission" date="2019-07" db="EMBL/GenBank/DDBJ databases">
        <title>Description of 53C-WASEF.</title>
        <authorList>
            <person name="Pitt A."/>
            <person name="Hahn M.W."/>
        </authorList>
    </citation>
    <scope>NUCLEOTIDE SEQUENCE [LARGE SCALE GENOMIC DNA]</scope>
    <source>
        <strain evidence="1 2">53C-WASEF</strain>
    </source>
</reference>
<dbReference type="Pfam" id="PF06067">
    <property type="entry name" value="DUF932"/>
    <property type="match status" value="1"/>
</dbReference>
<sequence length="246" mass="27535">MKACNLVLHCGGASVERSAVKSVPTPIATPTWSPIPHLRLVEQVERSLRASHLEIVNQAHALSHGGDRYFGLIQVEARRGNNDYALVLGLRNSHDKRFPAGLVAGAQVFVCDNLSFHGEVQLSRKHTRFIGRDLPMLTQRAIGQLQDKWQHQEQRIQSYRSHAIDDRDAHDLMVRAVDVGVCPVTVLPKVVQEWREPTHDVFRQRTVWSLFNGFTEALKGNLALLPPRTQALHALMDGFVGIAGRN</sequence>
<evidence type="ECO:0000313" key="2">
    <source>
        <dbReference type="Proteomes" id="UP000315648"/>
    </source>
</evidence>